<feature type="compositionally biased region" description="Basic and acidic residues" evidence="6">
    <location>
        <begin position="230"/>
        <end position="241"/>
    </location>
</feature>
<evidence type="ECO:0000256" key="2">
    <source>
        <dbReference type="ARBA" id="ARBA00022692"/>
    </source>
</evidence>
<name>A0AAE0MSU6_9PEZI</name>
<dbReference type="PANTHER" id="PTHR47685:SF1">
    <property type="entry name" value="MAGNESIUM TRANSPORT PROTEIN CORA"/>
    <property type="match status" value="1"/>
</dbReference>
<dbReference type="RefSeq" id="XP_062682249.1">
    <property type="nucleotide sequence ID" value="XM_062824668.1"/>
</dbReference>
<feature type="compositionally biased region" description="Basic and acidic residues" evidence="6">
    <location>
        <begin position="492"/>
        <end position="534"/>
    </location>
</feature>
<feature type="compositionally biased region" description="Polar residues" evidence="6">
    <location>
        <begin position="1234"/>
        <end position="1244"/>
    </location>
</feature>
<feature type="region of interest" description="Disordered" evidence="6">
    <location>
        <begin position="659"/>
        <end position="698"/>
    </location>
</feature>
<feature type="compositionally biased region" description="Polar residues" evidence="6">
    <location>
        <begin position="934"/>
        <end position="946"/>
    </location>
</feature>
<keyword evidence="5" id="KW-0175">Coiled coil</keyword>
<feature type="transmembrane region" description="Helical" evidence="7">
    <location>
        <begin position="1032"/>
        <end position="1053"/>
    </location>
</feature>
<evidence type="ECO:0000313" key="9">
    <source>
        <dbReference type="Proteomes" id="UP001278500"/>
    </source>
</evidence>
<dbReference type="GeneID" id="87861822"/>
<dbReference type="AlphaFoldDB" id="A0AAE0MSU6"/>
<evidence type="ECO:0000313" key="8">
    <source>
        <dbReference type="EMBL" id="KAK3345636.1"/>
    </source>
</evidence>
<protein>
    <recommendedName>
        <fullName evidence="10">Ankyrin repeat protein</fullName>
    </recommendedName>
</protein>
<feature type="transmembrane region" description="Helical" evidence="7">
    <location>
        <begin position="1105"/>
        <end position="1123"/>
    </location>
</feature>
<dbReference type="Proteomes" id="UP001278500">
    <property type="component" value="Unassembled WGS sequence"/>
</dbReference>
<dbReference type="InterPro" id="IPR002523">
    <property type="entry name" value="MgTranspt_CorA/ZnTranspt_ZntB"/>
</dbReference>
<feature type="compositionally biased region" description="Basic and acidic residues" evidence="6">
    <location>
        <begin position="1212"/>
        <end position="1226"/>
    </location>
</feature>
<feature type="region of interest" description="Disordered" evidence="6">
    <location>
        <begin position="492"/>
        <end position="540"/>
    </location>
</feature>
<evidence type="ECO:0000256" key="5">
    <source>
        <dbReference type="SAM" id="Coils"/>
    </source>
</evidence>
<sequence length="1276" mass="147497">MRAETLRAFVDACSPRNLTHYDPEDEPTSCLSTEPHDNTVEDAVQHYFGCIEICDRAKFLKPGHPHWEHEWDIQYGKVYTELANTMEKFLVTNDNDKWENHLKAAQEKLKEAGHPVPDGDPITIDSISKARANEWLEKRMGSVAIAIEAQYKRIEILRNALSKTPTRHSRVFSGQQPAVKKEDCVVNQLEESRTRWKRSPRFIQGIQLVRQWRKEMKGENEDDDNNESDEPGRKKVKDLAKKQRTKKNTQSENGHQSNQDPSNELAEDTDTEYHLERDVNAYLIQFSTEYDTGRPSQDAGSFLTPVDEPLTDGRFKGTFPDQRISMSFLLDNGVTPGPESTDNPRLRTHDPEGDWNILSRNRCKSQDDSGPPKRIRYFHIPSNNMAWVEKAIANYYETETPDLNRKLRHQSVQTPIHMLLSPQYWRGQQQGTRSGVVHARHMRSLCEVVSTETNEIEKHPKNVVLFMPYLHWETDRRRETISRLIDIESDKFRQTQKGEKQQKKTSRQKEREKLTERSKDDMERRKIKHPKEGAEDPESQNKLLQTVDLALYQLFRRRREARRGERPHIDDSGRLIVMSALGQYLVDAARLYEAMSTFRDQRMLEKYLFHDPPLHPRRTLDQSYYWTLRTTKARDRDQVIYRDTKLDFIHKLQEAEKPKHSWIKRHSSPQQPLNRTTNSATPVTGEEPAHGPGDHGTAQYVEGDVSLLMKWTHHSETTDEHGCDQCKSDIKRVSQLIMVDQLWMWVLDEHTIITSFPRRYGSNKHDLSGVHRSIRARLKSFRKNQVRSVYDLALIILDECSNTFFDRTRADEGQPQVMDIFSEAIGRVTNQHTISFHHVWHWTQEASKIYRARSKYVSSANLHVSLLDINPEGKLQREVKDILDELDIMLHVHKRQRDIMKRFRRHVEHILDPKNRWSGDCFIEEDTLEPSRKPSGNASVRSGSNGKSEEQPGTDDEETRRRKQLGWFRVQYQELLSEVNDRIDELEGLRAGAKSTADSVNDLLALKQQQSSVVQAWESVRQAEEAVAQGRAVMMFTIVTIVFLPLSFMSSIFGMNNWEFTGGGPMHLGEQFKLMFSISIGIIIATIVVAFSPLLRATVVSFTKYVFTIIVVYSQLYRFWIMFHDEYRSEYLMYKTELKVRKMKEEVRKAKRKRAARRAELLNTQNNPDEQASDIANAASETPKRSWLSRLFGAGNSPTLEGKPSSISVSTRDGKPEVRETNEHSEQSGMRPPSTVSNGTTQVYTMAGGNTPMSRGARTPEPPLMSGRRGDDGDIV</sequence>
<feature type="compositionally biased region" description="Polar residues" evidence="6">
    <location>
        <begin position="668"/>
        <end position="682"/>
    </location>
</feature>
<reference evidence="8" key="2">
    <citation type="submission" date="2023-06" db="EMBL/GenBank/DDBJ databases">
        <authorList>
            <consortium name="Lawrence Berkeley National Laboratory"/>
            <person name="Haridas S."/>
            <person name="Hensen N."/>
            <person name="Bonometti L."/>
            <person name="Westerberg I."/>
            <person name="Brannstrom I.O."/>
            <person name="Guillou S."/>
            <person name="Cros-Aarteil S."/>
            <person name="Calhoun S."/>
            <person name="Kuo A."/>
            <person name="Mondo S."/>
            <person name="Pangilinan J."/>
            <person name="Riley R."/>
            <person name="Labutti K."/>
            <person name="Andreopoulos B."/>
            <person name="Lipzen A."/>
            <person name="Chen C."/>
            <person name="Yanf M."/>
            <person name="Daum C."/>
            <person name="Ng V."/>
            <person name="Clum A."/>
            <person name="Steindorff A."/>
            <person name="Ohm R."/>
            <person name="Martin F."/>
            <person name="Silar P."/>
            <person name="Natvig D."/>
            <person name="Lalanne C."/>
            <person name="Gautier V."/>
            <person name="Ament-Velasquez S.L."/>
            <person name="Kruys A."/>
            <person name="Hutchinson M.I."/>
            <person name="Powell A.J."/>
            <person name="Barry K."/>
            <person name="Miller A.N."/>
            <person name="Grigoriev I.V."/>
            <person name="Debuchy R."/>
            <person name="Gladieux P."/>
            <person name="Thoren M.H."/>
            <person name="Johannesson H."/>
        </authorList>
    </citation>
    <scope>NUCLEOTIDE SEQUENCE</scope>
    <source>
        <strain evidence="8">CBS 560.94</strain>
    </source>
</reference>
<feature type="compositionally biased region" description="Basic and acidic residues" evidence="6">
    <location>
        <begin position="342"/>
        <end position="352"/>
    </location>
</feature>
<proteinExistence type="predicted"/>
<feature type="coiled-coil region" evidence="5">
    <location>
        <begin position="969"/>
        <end position="996"/>
    </location>
</feature>
<dbReference type="Pfam" id="PF01544">
    <property type="entry name" value="CorA"/>
    <property type="match status" value="1"/>
</dbReference>
<feature type="transmembrane region" description="Helical" evidence="7">
    <location>
        <begin position="1074"/>
        <end position="1093"/>
    </location>
</feature>
<reference evidence="8" key="1">
    <citation type="journal article" date="2023" name="Mol. Phylogenet. Evol.">
        <title>Genome-scale phylogeny and comparative genomics of the fungal order Sordariales.</title>
        <authorList>
            <person name="Hensen N."/>
            <person name="Bonometti L."/>
            <person name="Westerberg I."/>
            <person name="Brannstrom I.O."/>
            <person name="Guillou S."/>
            <person name="Cros-Aarteil S."/>
            <person name="Calhoun S."/>
            <person name="Haridas S."/>
            <person name="Kuo A."/>
            <person name="Mondo S."/>
            <person name="Pangilinan J."/>
            <person name="Riley R."/>
            <person name="LaButti K."/>
            <person name="Andreopoulos B."/>
            <person name="Lipzen A."/>
            <person name="Chen C."/>
            <person name="Yan M."/>
            <person name="Daum C."/>
            <person name="Ng V."/>
            <person name="Clum A."/>
            <person name="Steindorff A."/>
            <person name="Ohm R.A."/>
            <person name="Martin F."/>
            <person name="Silar P."/>
            <person name="Natvig D.O."/>
            <person name="Lalanne C."/>
            <person name="Gautier V."/>
            <person name="Ament-Velasquez S.L."/>
            <person name="Kruys A."/>
            <person name="Hutchinson M.I."/>
            <person name="Powell A.J."/>
            <person name="Barry K."/>
            <person name="Miller A.N."/>
            <person name="Grigoriev I.V."/>
            <person name="Debuchy R."/>
            <person name="Gladieux P."/>
            <person name="Hiltunen Thoren M."/>
            <person name="Johannesson H."/>
        </authorList>
    </citation>
    <scope>NUCLEOTIDE SEQUENCE</scope>
    <source>
        <strain evidence="8">CBS 560.94</strain>
    </source>
</reference>
<dbReference type="SUPFAM" id="SSF144083">
    <property type="entry name" value="Magnesium transport protein CorA, transmembrane region"/>
    <property type="match status" value="1"/>
</dbReference>
<keyword evidence="9" id="KW-1185">Reference proteome</keyword>
<evidence type="ECO:0000256" key="7">
    <source>
        <dbReference type="SAM" id="Phobius"/>
    </source>
</evidence>
<feature type="region of interest" description="Disordered" evidence="6">
    <location>
        <begin position="291"/>
        <end position="371"/>
    </location>
</feature>
<dbReference type="InterPro" id="IPR045863">
    <property type="entry name" value="CorA_TM1_TM2"/>
</dbReference>
<gene>
    <name evidence="8" type="ORF">B0H65DRAFT_427155</name>
</gene>
<dbReference type="PANTHER" id="PTHR47685">
    <property type="entry name" value="MAGNESIUM TRANSPORT PROTEIN CORA"/>
    <property type="match status" value="1"/>
</dbReference>
<evidence type="ECO:0000256" key="1">
    <source>
        <dbReference type="ARBA" id="ARBA00004141"/>
    </source>
</evidence>
<feature type="region of interest" description="Disordered" evidence="6">
    <location>
        <begin position="214"/>
        <end position="269"/>
    </location>
</feature>
<dbReference type="GO" id="GO:0016020">
    <property type="term" value="C:membrane"/>
    <property type="evidence" value="ECO:0007669"/>
    <property type="project" value="UniProtKB-SubCell"/>
</dbReference>
<organism evidence="8 9">
    <name type="scientific">Neurospora tetraspora</name>
    <dbReference type="NCBI Taxonomy" id="94610"/>
    <lineage>
        <taxon>Eukaryota</taxon>
        <taxon>Fungi</taxon>
        <taxon>Dikarya</taxon>
        <taxon>Ascomycota</taxon>
        <taxon>Pezizomycotina</taxon>
        <taxon>Sordariomycetes</taxon>
        <taxon>Sordariomycetidae</taxon>
        <taxon>Sordariales</taxon>
        <taxon>Sordariaceae</taxon>
        <taxon>Neurospora</taxon>
    </lineage>
</organism>
<evidence type="ECO:0000256" key="6">
    <source>
        <dbReference type="SAM" id="MobiDB-lite"/>
    </source>
</evidence>
<evidence type="ECO:0000256" key="4">
    <source>
        <dbReference type="ARBA" id="ARBA00023136"/>
    </source>
</evidence>
<dbReference type="InterPro" id="IPR050829">
    <property type="entry name" value="CorA_MIT"/>
</dbReference>
<evidence type="ECO:0000256" key="3">
    <source>
        <dbReference type="ARBA" id="ARBA00022989"/>
    </source>
</evidence>
<keyword evidence="4 7" id="KW-0472">Membrane</keyword>
<accession>A0AAE0MSU6</accession>
<comment type="subcellular location">
    <subcellularLocation>
        <location evidence="1">Membrane</location>
        <topology evidence="1">Multi-pass membrane protein</topology>
    </subcellularLocation>
</comment>
<feature type="region of interest" description="Disordered" evidence="6">
    <location>
        <begin position="928"/>
        <end position="960"/>
    </location>
</feature>
<evidence type="ECO:0008006" key="10">
    <source>
        <dbReference type="Google" id="ProtNLM"/>
    </source>
</evidence>
<dbReference type="EMBL" id="JAUEPP010000004">
    <property type="protein sequence ID" value="KAK3345636.1"/>
    <property type="molecule type" value="Genomic_DNA"/>
</dbReference>
<feature type="region of interest" description="Disordered" evidence="6">
    <location>
        <begin position="1190"/>
        <end position="1276"/>
    </location>
</feature>
<dbReference type="Gene3D" id="1.20.58.340">
    <property type="entry name" value="Magnesium transport protein CorA, transmembrane region"/>
    <property type="match status" value="1"/>
</dbReference>
<keyword evidence="2 7" id="KW-0812">Transmembrane</keyword>
<feature type="region of interest" description="Disordered" evidence="6">
    <location>
        <begin position="1154"/>
        <end position="1173"/>
    </location>
</feature>
<comment type="caution">
    <text evidence="8">The sequence shown here is derived from an EMBL/GenBank/DDBJ whole genome shotgun (WGS) entry which is preliminary data.</text>
</comment>
<feature type="compositionally biased region" description="Polar residues" evidence="6">
    <location>
        <begin position="248"/>
        <end position="262"/>
    </location>
</feature>
<keyword evidence="3 7" id="KW-1133">Transmembrane helix</keyword>
<dbReference type="GO" id="GO:0046873">
    <property type="term" value="F:metal ion transmembrane transporter activity"/>
    <property type="evidence" value="ECO:0007669"/>
    <property type="project" value="InterPro"/>
</dbReference>
<feature type="compositionally biased region" description="Acidic residues" evidence="6">
    <location>
        <begin position="220"/>
        <end position="229"/>
    </location>
</feature>